<dbReference type="AlphaFoldDB" id="A0A9K3CTF9"/>
<organism evidence="2 3">
    <name type="scientific">Kipferlia bialata</name>
    <dbReference type="NCBI Taxonomy" id="797122"/>
    <lineage>
        <taxon>Eukaryota</taxon>
        <taxon>Metamonada</taxon>
        <taxon>Carpediemonas-like organisms</taxon>
        <taxon>Kipferlia</taxon>
    </lineage>
</organism>
<feature type="region of interest" description="Disordered" evidence="1">
    <location>
        <begin position="1"/>
        <end position="32"/>
    </location>
</feature>
<gene>
    <name evidence="2" type="ORF">KIPB_003248</name>
</gene>
<evidence type="ECO:0000256" key="1">
    <source>
        <dbReference type="SAM" id="MobiDB-lite"/>
    </source>
</evidence>
<dbReference type="Proteomes" id="UP000265618">
    <property type="component" value="Unassembled WGS sequence"/>
</dbReference>
<reference evidence="2 3" key="1">
    <citation type="journal article" date="2018" name="PLoS ONE">
        <title>The draft genome of Kipferlia bialata reveals reductive genome evolution in fornicate parasites.</title>
        <authorList>
            <person name="Tanifuji G."/>
            <person name="Takabayashi S."/>
            <person name="Kume K."/>
            <person name="Takagi M."/>
            <person name="Nakayama T."/>
            <person name="Kamikawa R."/>
            <person name="Inagaki Y."/>
            <person name="Hashimoto T."/>
        </authorList>
    </citation>
    <scope>NUCLEOTIDE SEQUENCE [LARGE SCALE GENOMIC DNA]</scope>
    <source>
        <strain evidence="2">NY0173</strain>
    </source>
</reference>
<sequence length="165" mass="18061">MHASQRGFPQSMALPPSFSTHQTKAPRDSYGGPDLYDTMVTHRHERESFEAKSMTFDYHECFTFCGTHRSGMQDGSGGTATFNKPQGLVVLEDGSVVCTDVQNNSIRVISPRGDDVRTVSWSNAKGVAKRDRAQTGAQSSTLLHPRGLAVVHDGLLICDQGHNRL</sequence>
<dbReference type="InterPro" id="IPR011042">
    <property type="entry name" value="6-blade_b-propeller_TolB-like"/>
</dbReference>
<proteinExistence type="predicted"/>
<protein>
    <submittedName>
        <fullName evidence="2">Uncharacterized protein</fullName>
    </submittedName>
</protein>
<evidence type="ECO:0000313" key="3">
    <source>
        <dbReference type="Proteomes" id="UP000265618"/>
    </source>
</evidence>
<dbReference type="OrthoDB" id="273823at2759"/>
<dbReference type="SUPFAM" id="SSF63829">
    <property type="entry name" value="Calcium-dependent phosphotriesterase"/>
    <property type="match status" value="1"/>
</dbReference>
<evidence type="ECO:0000313" key="2">
    <source>
        <dbReference type="EMBL" id="GIQ82162.1"/>
    </source>
</evidence>
<dbReference type="EMBL" id="BDIP01000607">
    <property type="protein sequence ID" value="GIQ82162.1"/>
    <property type="molecule type" value="Genomic_DNA"/>
</dbReference>
<keyword evidence="3" id="KW-1185">Reference proteome</keyword>
<comment type="caution">
    <text evidence="2">The sequence shown here is derived from an EMBL/GenBank/DDBJ whole genome shotgun (WGS) entry which is preliminary data.</text>
</comment>
<accession>A0A9K3CTF9</accession>
<name>A0A9K3CTF9_9EUKA</name>
<dbReference type="Gene3D" id="2.120.10.30">
    <property type="entry name" value="TolB, C-terminal domain"/>
    <property type="match status" value="1"/>
</dbReference>
<feature type="non-terminal residue" evidence="2">
    <location>
        <position position="165"/>
    </location>
</feature>